<dbReference type="PROSITE" id="PS50968">
    <property type="entry name" value="BIOTINYL_LIPOYL"/>
    <property type="match status" value="1"/>
</dbReference>
<dbReference type="CDD" id="cd06849">
    <property type="entry name" value="lipoyl_domain"/>
    <property type="match status" value="1"/>
</dbReference>
<dbReference type="Proteomes" id="UP000620124">
    <property type="component" value="Unassembled WGS sequence"/>
</dbReference>
<name>A0A8H6Y8C0_9AGAR</name>
<keyword evidence="3" id="KW-0808">Transferase</keyword>
<dbReference type="PANTHER" id="PTHR23151:SF90">
    <property type="entry name" value="DIHYDROLIPOYLLYSINE-RESIDUE ACETYLTRANSFERASE COMPONENT OF PYRUVATE DEHYDROGENASE COMPLEX, MITOCHONDRIAL-RELATED"/>
    <property type="match status" value="1"/>
</dbReference>
<dbReference type="OrthoDB" id="537444at2759"/>
<protein>
    <submittedName>
        <fullName evidence="3">Dihydrolipoyllysine-residue acetyltransferase</fullName>
    </submittedName>
</protein>
<dbReference type="GO" id="GO:0016740">
    <property type="term" value="F:transferase activity"/>
    <property type="evidence" value="ECO:0007669"/>
    <property type="project" value="UniProtKB-KW"/>
</dbReference>
<dbReference type="InterPro" id="IPR045257">
    <property type="entry name" value="E2/Pdx1"/>
</dbReference>
<dbReference type="EMBL" id="JACAZI010000008">
    <property type="protein sequence ID" value="KAF7353722.1"/>
    <property type="molecule type" value="Genomic_DNA"/>
</dbReference>
<dbReference type="PANTHER" id="PTHR23151">
    <property type="entry name" value="DIHYDROLIPOAMIDE ACETYL/SUCCINYL-TRANSFERASE-RELATED"/>
    <property type="match status" value="1"/>
</dbReference>
<proteinExistence type="predicted"/>
<evidence type="ECO:0000313" key="3">
    <source>
        <dbReference type="EMBL" id="KAF7353722.1"/>
    </source>
</evidence>
<dbReference type="InterPro" id="IPR000089">
    <property type="entry name" value="Biotin_lipoyl"/>
</dbReference>
<dbReference type="Gene3D" id="2.40.50.100">
    <property type="match status" value="1"/>
</dbReference>
<gene>
    <name evidence="3" type="ORF">MVEN_01057400</name>
</gene>
<keyword evidence="4" id="KW-1185">Reference proteome</keyword>
<comment type="caution">
    <text evidence="3">The sequence shown here is derived from an EMBL/GenBank/DDBJ whole genome shotgun (WGS) entry which is preliminary data.</text>
</comment>
<feature type="region of interest" description="Disordered" evidence="1">
    <location>
        <begin position="177"/>
        <end position="201"/>
    </location>
</feature>
<reference evidence="3" key="1">
    <citation type="submission" date="2020-05" db="EMBL/GenBank/DDBJ databases">
        <title>Mycena genomes resolve the evolution of fungal bioluminescence.</title>
        <authorList>
            <person name="Tsai I.J."/>
        </authorList>
    </citation>
    <scope>NUCLEOTIDE SEQUENCE</scope>
    <source>
        <strain evidence="3">CCC161011</strain>
    </source>
</reference>
<sequence length="246" mass="26299">MNLRSMTSLSSTSRLVLGRRSLHGSSVRRGIMMPALSPFMTQGTVSRWLKKEGEAFEAGDVLLEIESEYATINVEAEAPGIMGKILSPDGSTNVPVEQVIALAARTPDEIAHVQASAQILPPPPPPLAPRQHPNRGAANLEHGKSLMMASVHRAPPSLELHHNIHSAAATVRGIATSRGAGSEHAPTPAMESQTHENDYDVRSPCTTAEASELRKTIVSTLSRRGLGAESSDSKRCTTAQYFEGLL</sequence>
<dbReference type="SUPFAM" id="SSF51230">
    <property type="entry name" value="Single hybrid motif"/>
    <property type="match status" value="1"/>
</dbReference>
<organism evidence="3 4">
    <name type="scientific">Mycena venus</name>
    <dbReference type="NCBI Taxonomy" id="2733690"/>
    <lineage>
        <taxon>Eukaryota</taxon>
        <taxon>Fungi</taxon>
        <taxon>Dikarya</taxon>
        <taxon>Basidiomycota</taxon>
        <taxon>Agaricomycotina</taxon>
        <taxon>Agaricomycetes</taxon>
        <taxon>Agaricomycetidae</taxon>
        <taxon>Agaricales</taxon>
        <taxon>Marasmiineae</taxon>
        <taxon>Mycenaceae</taxon>
        <taxon>Mycena</taxon>
    </lineage>
</organism>
<evidence type="ECO:0000256" key="1">
    <source>
        <dbReference type="SAM" id="MobiDB-lite"/>
    </source>
</evidence>
<dbReference type="GO" id="GO:0045254">
    <property type="term" value="C:pyruvate dehydrogenase complex"/>
    <property type="evidence" value="ECO:0007669"/>
    <property type="project" value="InterPro"/>
</dbReference>
<evidence type="ECO:0000259" key="2">
    <source>
        <dbReference type="PROSITE" id="PS50968"/>
    </source>
</evidence>
<dbReference type="InterPro" id="IPR011053">
    <property type="entry name" value="Single_hybrid_motif"/>
</dbReference>
<dbReference type="Pfam" id="PF00364">
    <property type="entry name" value="Biotin_lipoyl"/>
    <property type="match status" value="1"/>
</dbReference>
<dbReference type="AlphaFoldDB" id="A0A8H6Y8C0"/>
<feature type="domain" description="Lipoyl-binding" evidence="2">
    <location>
        <begin position="28"/>
        <end position="104"/>
    </location>
</feature>
<evidence type="ECO:0000313" key="4">
    <source>
        <dbReference type="Proteomes" id="UP000620124"/>
    </source>
</evidence>
<accession>A0A8H6Y8C0</accession>
<dbReference type="GO" id="GO:0006086">
    <property type="term" value="P:pyruvate decarboxylation to acetyl-CoA"/>
    <property type="evidence" value="ECO:0007669"/>
    <property type="project" value="InterPro"/>
</dbReference>